<keyword evidence="1" id="KW-0812">Transmembrane</keyword>
<comment type="caution">
    <text evidence="2">The sequence shown here is derived from an EMBL/GenBank/DDBJ whole genome shotgun (WGS) entry which is preliminary data.</text>
</comment>
<evidence type="ECO:0000313" key="2">
    <source>
        <dbReference type="EMBL" id="MCM2516640.1"/>
    </source>
</evidence>
<protein>
    <recommendedName>
        <fullName evidence="4">DUF3592 domain-containing protein</fullName>
    </recommendedName>
</protein>
<proteinExistence type="predicted"/>
<keyword evidence="1" id="KW-1133">Transmembrane helix</keyword>
<dbReference type="RefSeq" id="WP_251099583.1">
    <property type="nucleotide sequence ID" value="NZ_JAMQBH010000016.1"/>
</dbReference>
<gene>
    <name evidence="2" type="ORF">NC658_25860</name>
</gene>
<evidence type="ECO:0000256" key="1">
    <source>
        <dbReference type="SAM" id="Phobius"/>
    </source>
</evidence>
<reference evidence="2 3" key="1">
    <citation type="submission" date="2022-06" db="EMBL/GenBank/DDBJ databases">
        <title>Whole genome sequence of Streptomyces griseoincarnatus RB7AG.</title>
        <authorList>
            <person name="Ray L."/>
            <person name="Behera S."/>
            <person name="Panda A.N."/>
        </authorList>
    </citation>
    <scope>NUCLEOTIDE SEQUENCE [LARGE SCALE GENOMIC DNA]</scope>
    <source>
        <strain evidence="2 3">RB7AG</strain>
    </source>
</reference>
<keyword evidence="1" id="KW-0472">Membrane</keyword>
<dbReference type="EMBL" id="JAMQBH010000016">
    <property type="protein sequence ID" value="MCM2516640.1"/>
    <property type="molecule type" value="Genomic_DNA"/>
</dbReference>
<organism evidence="2 3">
    <name type="scientific">Streptomyces griseoincarnatus</name>
    <dbReference type="NCBI Taxonomy" id="29305"/>
    <lineage>
        <taxon>Bacteria</taxon>
        <taxon>Bacillati</taxon>
        <taxon>Actinomycetota</taxon>
        <taxon>Actinomycetes</taxon>
        <taxon>Kitasatosporales</taxon>
        <taxon>Streptomycetaceae</taxon>
        <taxon>Streptomyces</taxon>
        <taxon>Streptomyces griseoincarnatus group</taxon>
    </lineage>
</organism>
<sequence length="189" mass="21177">MTKKKRPKRPNDRYHLPPHVAAAQRYAAKATEQVTYPRPPPRRVVVAAFGMSLLCLLMALFFWMPARSLVHDLRTDGVIVEATVTAADNKPKYIRVRYAFGVEAGKEFKLSEYAGMLPELRTGDALLVIYDRKNPSRVLPHDWVTAPPPNLPAYGTSGLSILVLGLSFAVVLRRRRILRASTAVRLTKS</sequence>
<keyword evidence="3" id="KW-1185">Reference proteome</keyword>
<name>A0ABT0W1M3_STRGI</name>
<feature type="transmembrane region" description="Helical" evidence="1">
    <location>
        <begin position="151"/>
        <end position="172"/>
    </location>
</feature>
<accession>A0ABT0W1M3</accession>
<feature type="transmembrane region" description="Helical" evidence="1">
    <location>
        <begin position="44"/>
        <end position="64"/>
    </location>
</feature>
<evidence type="ECO:0008006" key="4">
    <source>
        <dbReference type="Google" id="ProtNLM"/>
    </source>
</evidence>
<dbReference type="Proteomes" id="UP001523263">
    <property type="component" value="Unassembled WGS sequence"/>
</dbReference>
<evidence type="ECO:0000313" key="3">
    <source>
        <dbReference type="Proteomes" id="UP001523263"/>
    </source>
</evidence>